<evidence type="ECO:0000313" key="2">
    <source>
        <dbReference type="EMBL" id="KAK9504401.1"/>
    </source>
</evidence>
<evidence type="ECO:0000256" key="1">
    <source>
        <dbReference type="SAM" id="Phobius"/>
    </source>
</evidence>
<keyword evidence="1" id="KW-1133">Transmembrane helix</keyword>
<feature type="transmembrane region" description="Helical" evidence="1">
    <location>
        <begin position="38"/>
        <end position="59"/>
    </location>
</feature>
<proteinExistence type="predicted"/>
<organism evidence="2 3">
    <name type="scientific">Rhynocoris fuscipes</name>
    <dbReference type="NCBI Taxonomy" id="488301"/>
    <lineage>
        <taxon>Eukaryota</taxon>
        <taxon>Metazoa</taxon>
        <taxon>Ecdysozoa</taxon>
        <taxon>Arthropoda</taxon>
        <taxon>Hexapoda</taxon>
        <taxon>Insecta</taxon>
        <taxon>Pterygota</taxon>
        <taxon>Neoptera</taxon>
        <taxon>Paraneoptera</taxon>
        <taxon>Hemiptera</taxon>
        <taxon>Heteroptera</taxon>
        <taxon>Panheteroptera</taxon>
        <taxon>Cimicomorpha</taxon>
        <taxon>Reduviidae</taxon>
        <taxon>Harpactorinae</taxon>
        <taxon>Harpactorini</taxon>
        <taxon>Rhynocoris</taxon>
    </lineage>
</organism>
<feature type="transmembrane region" description="Helical" evidence="1">
    <location>
        <begin position="154"/>
        <end position="178"/>
    </location>
</feature>
<accession>A0AAW1D126</accession>
<comment type="caution">
    <text evidence="2">The sequence shown here is derived from an EMBL/GenBank/DDBJ whole genome shotgun (WGS) entry which is preliminary data.</text>
</comment>
<sequence length="220" mass="24931">MVTSKNADILRIPIIAMQIVVMWPLNISSKIVTFLMRMYLIISSTSLGICSVGLLLKTVKTTDLVDRSEAIDIFTLTLSAMYKQLFIINNYNKLHSLTVNANKLDCPDGWMAYSQLLAIGHCIGGFTAISFWWSCPILKLVFGDTALSEMRLPINVDFIITFSGWKFVATFLFCTFGLVVAVHIYMAMDCYLFTCVHIANGALKKLSQRIRDLRQYFRKL</sequence>
<dbReference type="AlphaFoldDB" id="A0AAW1D126"/>
<reference evidence="2 3" key="1">
    <citation type="submission" date="2022-12" db="EMBL/GenBank/DDBJ databases">
        <title>Chromosome-level genome assembly of true bugs.</title>
        <authorList>
            <person name="Ma L."/>
            <person name="Li H."/>
        </authorList>
    </citation>
    <scope>NUCLEOTIDE SEQUENCE [LARGE SCALE GENOMIC DNA]</scope>
    <source>
        <strain evidence="2">Lab_2022b</strain>
    </source>
</reference>
<keyword evidence="1" id="KW-0812">Transmembrane</keyword>
<keyword evidence="3" id="KW-1185">Reference proteome</keyword>
<feature type="transmembrane region" description="Helical" evidence="1">
    <location>
        <begin position="12"/>
        <end position="32"/>
    </location>
</feature>
<feature type="transmembrane region" description="Helical" evidence="1">
    <location>
        <begin position="111"/>
        <end position="133"/>
    </location>
</feature>
<gene>
    <name evidence="2" type="ORF">O3M35_010741</name>
</gene>
<name>A0AAW1D126_9HEMI</name>
<dbReference type="EMBL" id="JAPXFL010000007">
    <property type="protein sequence ID" value="KAK9504401.1"/>
    <property type="molecule type" value="Genomic_DNA"/>
</dbReference>
<protein>
    <submittedName>
        <fullName evidence="2">Uncharacterized protein</fullName>
    </submittedName>
</protein>
<dbReference type="Proteomes" id="UP001461498">
    <property type="component" value="Unassembled WGS sequence"/>
</dbReference>
<evidence type="ECO:0000313" key="3">
    <source>
        <dbReference type="Proteomes" id="UP001461498"/>
    </source>
</evidence>
<keyword evidence="1" id="KW-0472">Membrane</keyword>